<name>A0A8S3IMM1_9BILA</name>
<gene>
    <name evidence="1" type="ORF">BYL167_LOCUS67472</name>
    <name evidence="2" type="ORF">GIL414_LOCUS77122</name>
</gene>
<evidence type="ECO:0000313" key="3">
    <source>
        <dbReference type="Proteomes" id="UP000681720"/>
    </source>
</evidence>
<evidence type="ECO:0000313" key="2">
    <source>
        <dbReference type="EMBL" id="CAF5202639.1"/>
    </source>
</evidence>
<organism evidence="2 3">
    <name type="scientific">Rotaria magnacalcarata</name>
    <dbReference type="NCBI Taxonomy" id="392030"/>
    <lineage>
        <taxon>Eukaryota</taxon>
        <taxon>Metazoa</taxon>
        <taxon>Spiralia</taxon>
        <taxon>Gnathifera</taxon>
        <taxon>Rotifera</taxon>
        <taxon>Eurotatoria</taxon>
        <taxon>Bdelloidea</taxon>
        <taxon>Philodinida</taxon>
        <taxon>Philodinidae</taxon>
        <taxon>Rotaria</taxon>
    </lineage>
</organism>
<feature type="non-terminal residue" evidence="2">
    <location>
        <position position="1"/>
    </location>
</feature>
<dbReference type="Proteomes" id="UP000681967">
    <property type="component" value="Unassembled WGS sequence"/>
</dbReference>
<protein>
    <submittedName>
        <fullName evidence="2">Uncharacterized protein</fullName>
    </submittedName>
</protein>
<accession>A0A8S3IMM1</accession>
<dbReference type="Proteomes" id="UP000681720">
    <property type="component" value="Unassembled WGS sequence"/>
</dbReference>
<comment type="caution">
    <text evidence="2">The sequence shown here is derived from an EMBL/GenBank/DDBJ whole genome shotgun (WGS) entry which is preliminary data.</text>
</comment>
<proteinExistence type="predicted"/>
<dbReference type="AlphaFoldDB" id="A0A8S3IMM1"/>
<evidence type="ECO:0000313" key="1">
    <source>
        <dbReference type="EMBL" id="CAF5123895.1"/>
    </source>
</evidence>
<sequence>IKLSQLIRVFSGFLPDSIAQDDDNILTGDSDLIPLKASEYQPKNGTDGYIFNAFCCGQFQRRGKTYTMFPSEL</sequence>
<dbReference type="EMBL" id="CAJOBJ010346907">
    <property type="protein sequence ID" value="CAF5202639.1"/>
    <property type="molecule type" value="Genomic_DNA"/>
</dbReference>
<dbReference type="EMBL" id="CAJOBH010245605">
    <property type="protein sequence ID" value="CAF5123895.1"/>
    <property type="molecule type" value="Genomic_DNA"/>
</dbReference>
<reference evidence="2" key="1">
    <citation type="submission" date="2021-02" db="EMBL/GenBank/DDBJ databases">
        <authorList>
            <person name="Nowell W R."/>
        </authorList>
    </citation>
    <scope>NUCLEOTIDE SEQUENCE</scope>
</reference>